<dbReference type="InterPro" id="IPR051531">
    <property type="entry name" value="N-acetyltransferase"/>
</dbReference>
<reference evidence="2 3" key="1">
    <citation type="submission" date="2007-01" db="EMBL/GenBank/DDBJ databases">
        <authorList>
            <person name="Kobayashi T."/>
            <person name="Suzuki M."/>
            <person name="Inoue H."/>
            <person name="Itai R.N."/>
            <person name="Takahashi M."/>
            <person name="Nakanishi H."/>
            <person name="Mori S."/>
            <person name="Nishizawa N.K."/>
        </authorList>
    </citation>
    <scope>NUCLEOTIDE SEQUENCE [LARGE SCALE GENOMIC DNA]</scope>
    <source>
        <strain evidence="2 3">2740-80</strain>
    </source>
</reference>
<dbReference type="CDD" id="cd04301">
    <property type="entry name" value="NAT_SF"/>
    <property type="match status" value="1"/>
</dbReference>
<proteinExistence type="predicted"/>
<dbReference type="EMBL" id="AAUT02000029">
    <property type="protein sequence ID" value="KNA56261.1"/>
    <property type="molecule type" value="Genomic_DNA"/>
</dbReference>
<dbReference type="AlphaFoldDB" id="A0A0K9UIT6"/>
<feature type="domain" description="N-acetyltransferase" evidence="1">
    <location>
        <begin position="1"/>
        <end position="160"/>
    </location>
</feature>
<gene>
    <name evidence="2" type="ORF">VC274080_023851</name>
</gene>
<name>A0A0K9UIT6_VIBCL</name>
<dbReference type="RefSeq" id="WP_000422940.1">
    <property type="nucleotide sequence ID" value="NZ_CP016325.1"/>
</dbReference>
<dbReference type="PANTHER" id="PTHR43792">
    <property type="entry name" value="GNAT FAMILY, PUTATIVE (AFU_ORTHOLOGUE AFUA_3G00765)-RELATED-RELATED"/>
    <property type="match status" value="1"/>
</dbReference>
<evidence type="ECO:0000259" key="1">
    <source>
        <dbReference type="PROSITE" id="PS51186"/>
    </source>
</evidence>
<dbReference type="InterPro" id="IPR000182">
    <property type="entry name" value="GNAT_dom"/>
</dbReference>
<dbReference type="PANTHER" id="PTHR43792:SF13">
    <property type="entry name" value="ACETYLTRANSFERASE"/>
    <property type="match status" value="1"/>
</dbReference>
<dbReference type="PROSITE" id="PS51186">
    <property type="entry name" value="GNAT"/>
    <property type="match status" value="1"/>
</dbReference>
<dbReference type="Proteomes" id="UP000003017">
    <property type="component" value="Unassembled WGS sequence"/>
</dbReference>
<protein>
    <submittedName>
        <fullName evidence="2">Gnat familyacetyltransferase</fullName>
    </submittedName>
</protein>
<dbReference type="GO" id="GO:0016747">
    <property type="term" value="F:acyltransferase activity, transferring groups other than amino-acyl groups"/>
    <property type="evidence" value="ECO:0007669"/>
    <property type="project" value="InterPro"/>
</dbReference>
<evidence type="ECO:0000313" key="3">
    <source>
        <dbReference type="Proteomes" id="UP000003017"/>
    </source>
</evidence>
<organism evidence="2 3">
    <name type="scientific">Vibrio cholerae 2740-80</name>
    <dbReference type="NCBI Taxonomy" id="412614"/>
    <lineage>
        <taxon>Bacteria</taxon>
        <taxon>Pseudomonadati</taxon>
        <taxon>Pseudomonadota</taxon>
        <taxon>Gammaproteobacteria</taxon>
        <taxon>Vibrionales</taxon>
        <taxon>Vibrionaceae</taxon>
        <taxon>Vibrio</taxon>
    </lineage>
</organism>
<accession>A0A0K9UIT6</accession>
<dbReference type="InterPro" id="IPR016181">
    <property type="entry name" value="Acyl_CoA_acyltransferase"/>
</dbReference>
<sequence length="160" mass="17859">MELQQLNQRHLKCLLDHVCLDSELAFCEGAVPPKHVLIRSYEQLQNSKAEIWSLPYMISVDNNVVGFCSFKDEPQDGEVEIGYNVSPHKQGRGFAKLAVNQLCQLAFNMDSIESVVALISSANLASLNVARANNFVFIGFVVDSDNEKLEKWVLQRASCA</sequence>
<keyword evidence="2" id="KW-0808">Transferase</keyword>
<evidence type="ECO:0000313" key="2">
    <source>
        <dbReference type="EMBL" id="KNA56261.1"/>
    </source>
</evidence>
<dbReference type="Pfam" id="PF13302">
    <property type="entry name" value="Acetyltransf_3"/>
    <property type="match status" value="1"/>
</dbReference>
<reference evidence="2 3" key="2">
    <citation type="submission" date="2010-08" db="EMBL/GenBank/DDBJ databases">
        <title>The Genome Sequence of Vibrio cholerae strain 2740-80.</title>
        <authorList>
            <consortium name="The Broad Institute Genome Sequencing Platform"/>
            <person name="Colwell R."/>
            <person name="Young S.K."/>
            <person name="Zeng Q."/>
            <person name="Alvarado L."/>
            <person name="Berlin A."/>
            <person name="Chapman S."/>
            <person name="Chen Z."/>
            <person name="Freedman E."/>
            <person name="Gellesch M."/>
            <person name="Goldberg J."/>
            <person name="Griggs A."/>
            <person name="Gujja S."/>
            <person name="Heilman E."/>
            <person name="Heiman D."/>
            <person name="Howarth C."/>
            <person name="Larson L."/>
            <person name="Mehta T."/>
            <person name="Neiman D.N."/>
            <person name="Park D."/>
            <person name="Pearson M."/>
            <person name="Roberts A."/>
            <person name="Saif S."/>
            <person name="Shenoy N."/>
            <person name="Sisk P."/>
            <person name="Stolte C."/>
            <person name="Sykes S."/>
            <person name="White J."/>
            <person name="Yandava C."/>
            <person name="Borodovsky M."/>
            <person name="Heidelberg J."/>
            <person name="Haas B."/>
            <person name="Nusbaum C."/>
            <person name="Birren B."/>
        </authorList>
    </citation>
    <scope>NUCLEOTIDE SEQUENCE [LARGE SCALE GENOMIC DNA]</scope>
    <source>
        <strain evidence="2 3">2740-80</strain>
    </source>
</reference>
<comment type="caution">
    <text evidence="2">The sequence shown here is derived from an EMBL/GenBank/DDBJ whole genome shotgun (WGS) entry which is preliminary data.</text>
</comment>
<dbReference type="SUPFAM" id="SSF55729">
    <property type="entry name" value="Acyl-CoA N-acyltransferases (Nat)"/>
    <property type="match status" value="1"/>
</dbReference>
<dbReference type="Gene3D" id="3.40.630.30">
    <property type="match status" value="1"/>
</dbReference>